<dbReference type="EMBL" id="VULX01000021">
    <property type="protein sequence ID" value="MSR92078.1"/>
    <property type="molecule type" value="Genomic_DNA"/>
</dbReference>
<evidence type="ECO:0000256" key="3">
    <source>
        <dbReference type="ARBA" id="ARBA00022500"/>
    </source>
</evidence>
<evidence type="ECO:0000313" key="13">
    <source>
        <dbReference type="EMBL" id="MSR92078.1"/>
    </source>
</evidence>
<evidence type="ECO:0000259" key="11">
    <source>
        <dbReference type="PROSITE" id="PS50111"/>
    </source>
</evidence>
<keyword evidence="3" id="KW-0145">Chemotaxis</keyword>
<organism evidence="13 14">
    <name type="scientific">Inconstantimicrobium porci</name>
    <dbReference type="NCBI Taxonomy" id="2652291"/>
    <lineage>
        <taxon>Bacteria</taxon>
        <taxon>Bacillati</taxon>
        <taxon>Bacillota</taxon>
        <taxon>Clostridia</taxon>
        <taxon>Eubacteriales</taxon>
        <taxon>Clostridiaceae</taxon>
        <taxon>Inconstantimicrobium</taxon>
    </lineage>
</organism>
<keyword evidence="4 10" id="KW-0812">Transmembrane</keyword>
<evidence type="ECO:0000256" key="8">
    <source>
        <dbReference type="ARBA" id="ARBA00029447"/>
    </source>
</evidence>
<reference evidence="13 14" key="1">
    <citation type="submission" date="2019-08" db="EMBL/GenBank/DDBJ databases">
        <title>In-depth cultivation of the pig gut microbiome towards novel bacterial diversity and tailored functional studies.</title>
        <authorList>
            <person name="Wylensek D."/>
            <person name="Hitch T.C.A."/>
            <person name="Clavel T."/>
        </authorList>
    </citation>
    <scope>NUCLEOTIDE SEQUENCE [LARGE SCALE GENOMIC DNA]</scope>
    <source>
        <strain evidence="13 14">WCA-383-APC-5B</strain>
    </source>
</reference>
<dbReference type="Pfam" id="PF00015">
    <property type="entry name" value="MCPsignal"/>
    <property type="match status" value="1"/>
</dbReference>
<dbReference type="RefSeq" id="WP_154531977.1">
    <property type="nucleotide sequence ID" value="NZ_VULX01000021.1"/>
</dbReference>
<keyword evidence="2" id="KW-1003">Cell membrane</keyword>
<name>A0A7X2MZU0_9CLOT</name>
<dbReference type="InterPro" id="IPR003660">
    <property type="entry name" value="HAMP_dom"/>
</dbReference>
<dbReference type="GO" id="GO:0005886">
    <property type="term" value="C:plasma membrane"/>
    <property type="evidence" value="ECO:0007669"/>
    <property type="project" value="UniProtKB-SubCell"/>
</dbReference>
<dbReference type="GO" id="GO:0006935">
    <property type="term" value="P:chemotaxis"/>
    <property type="evidence" value="ECO:0007669"/>
    <property type="project" value="UniProtKB-KW"/>
</dbReference>
<dbReference type="SMART" id="SM00283">
    <property type="entry name" value="MA"/>
    <property type="match status" value="1"/>
</dbReference>
<dbReference type="CDD" id="cd18773">
    <property type="entry name" value="PDC1_HK_sensor"/>
    <property type="match status" value="1"/>
</dbReference>
<dbReference type="Gene3D" id="1.10.287.950">
    <property type="entry name" value="Methyl-accepting chemotaxis protein"/>
    <property type="match status" value="1"/>
</dbReference>
<evidence type="ECO:0000313" key="14">
    <source>
        <dbReference type="Proteomes" id="UP000460287"/>
    </source>
</evidence>
<evidence type="ECO:0000256" key="2">
    <source>
        <dbReference type="ARBA" id="ARBA00022475"/>
    </source>
</evidence>
<evidence type="ECO:0000256" key="7">
    <source>
        <dbReference type="ARBA" id="ARBA00023224"/>
    </source>
</evidence>
<feature type="transmembrane region" description="Helical" evidence="10">
    <location>
        <begin position="15"/>
        <end position="37"/>
    </location>
</feature>
<dbReference type="SMART" id="SM00304">
    <property type="entry name" value="HAMP"/>
    <property type="match status" value="1"/>
</dbReference>
<dbReference type="SUPFAM" id="SSF58104">
    <property type="entry name" value="Methyl-accepting chemotaxis protein (MCP) signaling domain"/>
    <property type="match status" value="1"/>
</dbReference>
<evidence type="ECO:0000256" key="5">
    <source>
        <dbReference type="ARBA" id="ARBA00022989"/>
    </source>
</evidence>
<dbReference type="SUPFAM" id="SSF103190">
    <property type="entry name" value="Sensory domain-like"/>
    <property type="match status" value="1"/>
</dbReference>
<dbReference type="GO" id="GO:0007165">
    <property type="term" value="P:signal transduction"/>
    <property type="evidence" value="ECO:0007669"/>
    <property type="project" value="UniProtKB-KW"/>
</dbReference>
<dbReference type="InterPro" id="IPR029151">
    <property type="entry name" value="Sensor-like_sf"/>
</dbReference>
<dbReference type="PROSITE" id="PS50111">
    <property type="entry name" value="CHEMOTAXIS_TRANSDUC_2"/>
    <property type="match status" value="1"/>
</dbReference>
<dbReference type="Pfam" id="PF00672">
    <property type="entry name" value="HAMP"/>
    <property type="match status" value="1"/>
</dbReference>
<comment type="caution">
    <text evidence="13">The sequence shown here is derived from an EMBL/GenBank/DDBJ whole genome shotgun (WGS) entry which is preliminary data.</text>
</comment>
<dbReference type="PANTHER" id="PTHR32089">
    <property type="entry name" value="METHYL-ACCEPTING CHEMOTAXIS PROTEIN MCPB"/>
    <property type="match status" value="1"/>
</dbReference>
<comment type="similarity">
    <text evidence="8">Belongs to the methyl-accepting chemotaxis (MCP) protein family.</text>
</comment>
<keyword evidence="14" id="KW-1185">Reference proteome</keyword>
<evidence type="ECO:0000259" key="12">
    <source>
        <dbReference type="PROSITE" id="PS50885"/>
    </source>
</evidence>
<gene>
    <name evidence="13" type="ORF">FYJ33_11920</name>
</gene>
<evidence type="ECO:0000256" key="6">
    <source>
        <dbReference type="ARBA" id="ARBA00023136"/>
    </source>
</evidence>
<dbReference type="Pfam" id="PF02743">
    <property type="entry name" value="dCache_1"/>
    <property type="match status" value="1"/>
</dbReference>
<evidence type="ECO:0000256" key="9">
    <source>
        <dbReference type="PROSITE-ProRule" id="PRU00284"/>
    </source>
</evidence>
<dbReference type="Gene3D" id="3.30.450.20">
    <property type="entry name" value="PAS domain"/>
    <property type="match status" value="2"/>
</dbReference>
<keyword evidence="6 10" id="KW-0472">Membrane</keyword>
<dbReference type="PANTHER" id="PTHR32089:SF112">
    <property type="entry name" value="LYSOZYME-LIKE PROTEIN-RELATED"/>
    <property type="match status" value="1"/>
</dbReference>
<dbReference type="Gene3D" id="1.10.8.500">
    <property type="entry name" value="HAMP domain in histidine kinase"/>
    <property type="match status" value="1"/>
</dbReference>
<dbReference type="CDD" id="cd06225">
    <property type="entry name" value="HAMP"/>
    <property type="match status" value="1"/>
</dbReference>
<dbReference type="AlphaFoldDB" id="A0A7X2MZU0"/>
<dbReference type="InterPro" id="IPR033479">
    <property type="entry name" value="dCache_1"/>
</dbReference>
<dbReference type="InterPro" id="IPR004089">
    <property type="entry name" value="MCPsignal_dom"/>
</dbReference>
<proteinExistence type="inferred from homology"/>
<evidence type="ECO:0000256" key="4">
    <source>
        <dbReference type="ARBA" id="ARBA00022692"/>
    </source>
</evidence>
<keyword evidence="7 9" id="KW-0807">Transducer</keyword>
<accession>A0A7X2MZU0</accession>
<feature type="domain" description="HAMP" evidence="12">
    <location>
        <begin position="305"/>
        <end position="357"/>
    </location>
</feature>
<feature type="domain" description="Methyl-accepting transducer" evidence="11">
    <location>
        <begin position="376"/>
        <end position="626"/>
    </location>
</feature>
<sequence>MNRDKKKFRSIKVKILLATIPIVFIAVTALNTISYFMSSSIIEEESYNILDASAKSQTAQIESWLDDNLKIFSTVQKALGSTDYSEKEIKKILNQYYQFNSNFSEGLYVADLNGKIITAEGSNRQDSNVKSSQWFKEGLTHINMRYGEPYKDSNNNSIISATGLLVNNGKPVGVVGADVKLDRISIIVNSLIDMDDAQSFLVDKDNGTVIASSVESLKINSKLNESSNKFYDNVLKKIDKNQYDSENIDENIVKLMDIKETNWTLVSYVPEKSIMSSVNSLKVYIVSVALIAIAIVSLVIYKSVGSAVKPVKDISNKIVKMAEGDFTVDIEVKGNDEISIMAESLQKFITSMRAMLNDIKDISVQQKEQAQASDNTSKTLFDASKHQSEAMKNLNIVVSDLAESTGEIAGTATNLAGIVSDTSDNGDKVKVKMNEVVNISEAGKKDMSYVSNAIDTIQSSIEQLQLTIDEVGKSTKEINSIVEIIGDIAEQTNLLALNASIEAARAGEAGKGFAVVATEIGNLANSSASSVNDIARIIENINKLVGNVINEVHKSVENVNQSTSLITNSVSTFDKIYLNINESNKLVNIMLEKVTNVGEAADNMASISEEQAASAEEISATAQEILEHSEKVTKGSKAVAKDADSLSETASTLEEQVGKFKL</sequence>
<evidence type="ECO:0000256" key="10">
    <source>
        <dbReference type="SAM" id="Phobius"/>
    </source>
</evidence>
<keyword evidence="5 10" id="KW-1133">Transmembrane helix</keyword>
<protein>
    <submittedName>
        <fullName evidence="13">Methyl-accepting chemotaxis protein</fullName>
    </submittedName>
</protein>
<dbReference type="PROSITE" id="PS50885">
    <property type="entry name" value="HAMP"/>
    <property type="match status" value="1"/>
</dbReference>
<dbReference type="Proteomes" id="UP000460287">
    <property type="component" value="Unassembled WGS sequence"/>
</dbReference>
<comment type="subcellular location">
    <subcellularLocation>
        <location evidence="1">Cell membrane</location>
        <topology evidence="1">Multi-pass membrane protein</topology>
    </subcellularLocation>
</comment>
<evidence type="ECO:0000256" key="1">
    <source>
        <dbReference type="ARBA" id="ARBA00004651"/>
    </source>
</evidence>